<comment type="caution">
    <text evidence="13">The sequence shown here is derived from an EMBL/GenBank/DDBJ whole genome shotgun (WGS) entry which is preliminary data.</text>
</comment>
<keyword evidence="3" id="KW-1003">Cell membrane</keyword>
<dbReference type="InterPro" id="IPR013013">
    <property type="entry name" value="PTS_EIIC_1"/>
</dbReference>
<dbReference type="GO" id="GO:0009401">
    <property type="term" value="P:phosphoenolpyruvate-dependent sugar phosphotransferase system"/>
    <property type="evidence" value="ECO:0007669"/>
    <property type="project" value="UniProtKB-KW"/>
</dbReference>
<dbReference type="PANTHER" id="PTHR30175:SF1">
    <property type="entry name" value="PTS SYSTEM ARBUTIN-, CELLOBIOSE-, AND SALICIN-SPECIFIC EIIBC COMPONENT-RELATED"/>
    <property type="match status" value="1"/>
</dbReference>
<keyword evidence="9 10" id="KW-0472">Membrane</keyword>
<dbReference type="GO" id="GO:0008982">
    <property type="term" value="F:protein-N(PI)-phosphohistidine-sugar phosphotransferase activity"/>
    <property type="evidence" value="ECO:0007669"/>
    <property type="project" value="InterPro"/>
</dbReference>
<evidence type="ECO:0000256" key="2">
    <source>
        <dbReference type="ARBA" id="ARBA00022448"/>
    </source>
</evidence>
<organism evidence="13 14">
    <name type="scientific">Liquorilactobacillus sucicola DSM 21376 = JCM 15457</name>
    <dbReference type="NCBI Taxonomy" id="1423806"/>
    <lineage>
        <taxon>Bacteria</taxon>
        <taxon>Bacillati</taxon>
        <taxon>Bacillota</taxon>
        <taxon>Bacilli</taxon>
        <taxon>Lactobacillales</taxon>
        <taxon>Lactobacillaceae</taxon>
        <taxon>Liquorilactobacillus</taxon>
    </lineage>
</organism>
<keyword evidence="13" id="KW-0670">Pyruvate</keyword>
<evidence type="ECO:0000313" key="14">
    <source>
        <dbReference type="Proteomes" id="UP000050961"/>
    </source>
</evidence>
<keyword evidence="14" id="KW-1185">Reference proteome</keyword>
<evidence type="ECO:0000256" key="5">
    <source>
        <dbReference type="ARBA" id="ARBA00022679"/>
    </source>
</evidence>
<evidence type="ECO:0000313" key="13">
    <source>
        <dbReference type="EMBL" id="KRN06631.1"/>
    </source>
</evidence>
<feature type="transmembrane region" description="Helical" evidence="10">
    <location>
        <begin position="330"/>
        <end position="358"/>
    </location>
</feature>
<evidence type="ECO:0000259" key="11">
    <source>
        <dbReference type="PROSITE" id="PS51093"/>
    </source>
</evidence>
<feature type="transmembrane region" description="Helical" evidence="10">
    <location>
        <begin position="126"/>
        <end position="145"/>
    </location>
</feature>
<dbReference type="PROSITE" id="PS51093">
    <property type="entry name" value="PTS_EIIA_TYPE_1"/>
    <property type="match status" value="1"/>
</dbReference>
<feature type="transmembrane region" description="Helical" evidence="10">
    <location>
        <begin position="53"/>
        <end position="74"/>
    </location>
</feature>
<evidence type="ECO:0000256" key="4">
    <source>
        <dbReference type="ARBA" id="ARBA00022597"/>
    </source>
</evidence>
<proteinExistence type="predicted"/>
<dbReference type="Proteomes" id="UP000050961">
    <property type="component" value="Unassembled WGS sequence"/>
</dbReference>
<keyword evidence="5 13" id="KW-0808">Transferase</keyword>
<dbReference type="eggNOG" id="COG2190">
    <property type="taxonomic scope" value="Bacteria"/>
</dbReference>
<feature type="transmembrane region" description="Helical" evidence="10">
    <location>
        <begin position="194"/>
        <end position="216"/>
    </location>
</feature>
<accession>A0A0R2E057</accession>
<evidence type="ECO:0000256" key="9">
    <source>
        <dbReference type="ARBA" id="ARBA00023136"/>
    </source>
</evidence>
<dbReference type="GO" id="GO:0005886">
    <property type="term" value="C:plasma membrane"/>
    <property type="evidence" value="ECO:0007669"/>
    <property type="project" value="UniProtKB-SubCell"/>
</dbReference>
<evidence type="ECO:0000256" key="10">
    <source>
        <dbReference type="SAM" id="Phobius"/>
    </source>
</evidence>
<dbReference type="NCBIfam" id="TIGR01995">
    <property type="entry name" value="PTS-II-ABC-beta"/>
    <property type="match status" value="1"/>
</dbReference>
<dbReference type="EMBL" id="AYZF01000008">
    <property type="protein sequence ID" value="KRN06631.1"/>
    <property type="molecule type" value="Genomic_DNA"/>
</dbReference>
<sequence length="587" mass="62947">MTVMKSAGQYQVVIGDKVDDIYNLIIPLLERRTSDLEKATENSSKDKSIWNSIVNFISSLFMPVLGVLAASGVLRGTLILLTSTKLMSETSGTYMILFAAANSMFYFMPIILGFSAANTFKVNPYLGATIGGAIEYPTLIAAFAAGKSINFLNIPVILMNYSQTLVPIIAAIWLLSLIIKVLKRIIPKSLQFIFVPLFSLVIVIPVTFIVIGPLVTLLSNQLANSILWLYGIAPVISGFILGGIWQLVVVVGLHWAFITIAINNIASKGFDPILPLTFCTVFGQVGASLALALKSKDHKFRELSFAATLSGFFGITEPILYGVTIPHKKAFIVGSVGSAIGGAITGLAGSKVFIPGGIGGIFGFPGFLNPKSGADAGFVGIVISSIVAFGIALILGLLFVKGVESKNSEYSAEKVPQLVSNLKDGNVVSPVDGEIRPLEKINDDLFSSGALGKGVAIYPHKGKIYAPFDGEVVSVFPTQHAIGLRSDSGVELLIHIGLDTVNLNGKYFEAKVKNSQRIRQGDLLEEFNKKAIEEEGFDLIIPVIITNSDLFSEIHIRRTSGVVSSGEDIIESHVQAKKNKNPITQVI</sequence>
<dbReference type="Gene3D" id="2.70.70.10">
    <property type="entry name" value="Glucose Permease (Domain IIA)"/>
    <property type="match status" value="1"/>
</dbReference>
<evidence type="ECO:0000256" key="7">
    <source>
        <dbReference type="ARBA" id="ARBA00022692"/>
    </source>
</evidence>
<evidence type="ECO:0000256" key="3">
    <source>
        <dbReference type="ARBA" id="ARBA00022475"/>
    </source>
</evidence>
<dbReference type="InterPro" id="IPR003352">
    <property type="entry name" value="PTS_EIIC"/>
</dbReference>
<protein>
    <submittedName>
        <fullName evidence="13">Phosphoenolpyruvate-dependent sugar phosphotransferase system EIIABC, beta-glucoside-specific</fullName>
    </submittedName>
</protein>
<dbReference type="STRING" id="1423806.FD15_GL000179"/>
<evidence type="ECO:0000259" key="12">
    <source>
        <dbReference type="PROSITE" id="PS51103"/>
    </source>
</evidence>
<dbReference type="InterPro" id="IPR011297">
    <property type="entry name" value="PTS_IIABC_b_glu"/>
</dbReference>
<dbReference type="Pfam" id="PF02378">
    <property type="entry name" value="PTS_EIIC"/>
    <property type="match status" value="1"/>
</dbReference>
<dbReference type="eggNOG" id="COG1263">
    <property type="taxonomic scope" value="Bacteria"/>
</dbReference>
<comment type="subcellular location">
    <subcellularLocation>
        <location evidence="1">Cell membrane</location>
        <topology evidence="1">Multi-pass membrane protein</topology>
    </subcellularLocation>
</comment>
<dbReference type="SUPFAM" id="SSF51261">
    <property type="entry name" value="Duplicated hybrid motif"/>
    <property type="match status" value="1"/>
</dbReference>
<dbReference type="FunFam" id="2.70.70.10:FF:000001">
    <property type="entry name" value="PTS system glucose-specific IIA component"/>
    <property type="match status" value="1"/>
</dbReference>
<feature type="transmembrane region" description="Helical" evidence="10">
    <location>
        <begin position="305"/>
        <end position="323"/>
    </location>
</feature>
<dbReference type="PROSITE" id="PS51103">
    <property type="entry name" value="PTS_EIIC_TYPE_1"/>
    <property type="match status" value="1"/>
</dbReference>
<feature type="domain" description="PTS EIIA type-1" evidence="11">
    <location>
        <begin position="443"/>
        <end position="547"/>
    </location>
</feature>
<name>A0A0R2E057_9LACO</name>
<feature type="transmembrane region" description="Helical" evidence="10">
    <location>
        <begin position="273"/>
        <end position="293"/>
    </location>
</feature>
<dbReference type="PATRIC" id="fig|1423806.3.peg.182"/>
<keyword evidence="2" id="KW-0813">Transport</keyword>
<dbReference type="Pfam" id="PF00358">
    <property type="entry name" value="PTS_EIIA_1"/>
    <property type="match status" value="1"/>
</dbReference>
<dbReference type="InterPro" id="IPR011055">
    <property type="entry name" value="Dup_hybrid_motif"/>
</dbReference>
<feature type="transmembrane region" description="Helical" evidence="10">
    <location>
        <begin position="378"/>
        <end position="400"/>
    </location>
</feature>
<feature type="transmembrane region" description="Helical" evidence="10">
    <location>
        <begin position="228"/>
        <end position="261"/>
    </location>
</feature>
<evidence type="ECO:0000256" key="8">
    <source>
        <dbReference type="ARBA" id="ARBA00022989"/>
    </source>
</evidence>
<dbReference type="GO" id="GO:0090589">
    <property type="term" value="F:protein-phosphocysteine-trehalose phosphotransferase system transporter activity"/>
    <property type="evidence" value="ECO:0007669"/>
    <property type="project" value="TreeGrafter"/>
</dbReference>
<evidence type="ECO:0000256" key="6">
    <source>
        <dbReference type="ARBA" id="ARBA00022683"/>
    </source>
</evidence>
<dbReference type="InterPro" id="IPR001127">
    <property type="entry name" value="PTS_EIIA_1_perm"/>
</dbReference>
<keyword evidence="6" id="KW-0598">Phosphotransferase system</keyword>
<feature type="transmembrane region" description="Helical" evidence="10">
    <location>
        <begin position="94"/>
        <end position="114"/>
    </location>
</feature>
<dbReference type="PANTHER" id="PTHR30175">
    <property type="entry name" value="PHOSPHOTRANSFERASE SYSTEM TRANSPORT PROTEIN"/>
    <property type="match status" value="1"/>
</dbReference>
<feature type="transmembrane region" description="Helical" evidence="10">
    <location>
        <begin position="165"/>
        <end position="182"/>
    </location>
</feature>
<dbReference type="PROSITE" id="PS00371">
    <property type="entry name" value="PTS_EIIA_TYPE_1_HIS"/>
    <property type="match status" value="1"/>
</dbReference>
<dbReference type="GO" id="GO:0015771">
    <property type="term" value="P:trehalose transport"/>
    <property type="evidence" value="ECO:0007669"/>
    <property type="project" value="TreeGrafter"/>
</dbReference>
<keyword evidence="8 10" id="KW-1133">Transmembrane helix</keyword>
<keyword evidence="7 10" id="KW-0812">Transmembrane</keyword>
<gene>
    <name evidence="13" type="ORF">FD15_GL000179</name>
</gene>
<feature type="domain" description="PTS EIIC type-1" evidence="12">
    <location>
        <begin position="55"/>
        <end position="415"/>
    </location>
</feature>
<dbReference type="AlphaFoldDB" id="A0A0R2E057"/>
<evidence type="ECO:0000256" key="1">
    <source>
        <dbReference type="ARBA" id="ARBA00004651"/>
    </source>
</evidence>
<dbReference type="NCBIfam" id="TIGR00830">
    <property type="entry name" value="PTBA"/>
    <property type="match status" value="1"/>
</dbReference>
<keyword evidence="4" id="KW-0762">Sugar transport</keyword>
<dbReference type="InterPro" id="IPR050558">
    <property type="entry name" value="PTS_Sugar-Specific_Components"/>
</dbReference>
<reference evidence="13 14" key="1">
    <citation type="journal article" date="2015" name="Genome Announc.">
        <title>Expanding the biotechnology potential of lactobacilli through comparative genomics of 213 strains and associated genera.</title>
        <authorList>
            <person name="Sun Z."/>
            <person name="Harris H.M."/>
            <person name="McCann A."/>
            <person name="Guo C."/>
            <person name="Argimon S."/>
            <person name="Zhang W."/>
            <person name="Yang X."/>
            <person name="Jeffery I.B."/>
            <person name="Cooney J.C."/>
            <person name="Kagawa T.F."/>
            <person name="Liu W."/>
            <person name="Song Y."/>
            <person name="Salvetti E."/>
            <person name="Wrobel A."/>
            <person name="Rasinkangas P."/>
            <person name="Parkhill J."/>
            <person name="Rea M.C."/>
            <person name="O'Sullivan O."/>
            <person name="Ritari J."/>
            <person name="Douillard F.P."/>
            <person name="Paul Ross R."/>
            <person name="Yang R."/>
            <person name="Briner A.E."/>
            <person name="Felis G.E."/>
            <person name="de Vos W.M."/>
            <person name="Barrangou R."/>
            <person name="Klaenhammer T.R."/>
            <person name="Caufield P.W."/>
            <person name="Cui Y."/>
            <person name="Zhang H."/>
            <person name="O'Toole P.W."/>
        </authorList>
    </citation>
    <scope>NUCLEOTIDE SEQUENCE [LARGE SCALE GENOMIC DNA]</scope>
    <source>
        <strain evidence="13 14">DSM 21376</strain>
    </source>
</reference>